<reference evidence="1 2" key="1">
    <citation type="submission" date="2010-11" db="EMBL/GenBank/DDBJ databases">
        <title>The Genome Sequence of Vibrio phage VBP32.</title>
        <authorList>
            <consortium name="The Broad Institute Genome Sequencing Platform"/>
            <person name="Henn M.R."/>
            <person name="Wharam S."/>
            <person name="Gilg I."/>
            <person name="Martinez Martinez J."/>
            <person name="Wilson W."/>
            <person name="Levin J."/>
            <person name="Malboeuf C."/>
            <person name="Casali M."/>
            <person name="Russ C."/>
            <person name="Lennon N."/>
            <person name="Chapman S.B."/>
            <person name="Erlich R."/>
            <person name="Young S.K."/>
            <person name="Yandava C."/>
            <person name="Zeng Q."/>
            <person name="Fitzgerald M.F."/>
            <person name="Alvarado L."/>
            <person name="Anderson S."/>
            <person name="Berlin A."/>
            <person name="Chen Z."/>
            <person name="Freedman E."/>
            <person name="Gellesch M."/>
            <person name="Goldberg J."/>
            <person name="Green L."/>
            <person name="Griggs A."/>
            <person name="Gujja S."/>
            <person name="Heilman E."/>
            <person name="Heiman D."/>
            <person name="Hollinger A."/>
            <person name="Howarth C."/>
            <person name="Larson L."/>
            <person name="Mehta T."/>
            <person name="Neiman D."/>
            <person name="Pearson M."/>
            <person name="Roberts A."/>
            <person name="Ryan E."/>
            <person name="Saif S."/>
            <person name="Shea T."/>
            <person name="Shenoy N."/>
            <person name="Sisk P."/>
            <person name="Stolte C."/>
            <person name="Sykes S."/>
            <person name="White J."/>
            <person name="Haas B."/>
            <person name="Nusbaum C."/>
            <person name="Birren B."/>
        </authorList>
    </citation>
    <scope>NUCLEOTIDE SEQUENCE [LARGE SCALE GENOMIC DNA]</scope>
    <source>
        <strain evidence="1 2">VBP32</strain>
    </source>
</reference>
<accession>M4SPD4</accession>
<dbReference type="GeneID" id="15013149"/>
<evidence type="ECO:0000313" key="1">
    <source>
        <dbReference type="EMBL" id="AGH57155.1"/>
    </source>
</evidence>
<sequence>MSKYHLYYLPATNEFTEDWVIHAENTDYLQLLGGINPKEAFIRQRALCANQSSWDTAIEEWHKFLFRRVNEYPQLILVDVTVDEIIKYITMYNLVSN</sequence>
<protein>
    <submittedName>
        <fullName evidence="1">Uncharacterized protein</fullName>
    </submittedName>
</protein>
<proteinExistence type="predicted"/>
<evidence type="ECO:0000313" key="2">
    <source>
        <dbReference type="Proteomes" id="UP000201725"/>
    </source>
</evidence>
<dbReference type="Proteomes" id="UP000201725">
    <property type="component" value="Segment"/>
</dbReference>
<name>M4SPD4_9CAUD</name>
<gene>
    <name evidence="1" type="ORF">VPMG_00016</name>
</gene>
<organism evidence="1 2">
    <name type="scientific">Vibrio phage VBP32</name>
    <dbReference type="NCBI Taxonomy" id="754072"/>
    <lineage>
        <taxon>Viruses</taxon>
        <taxon>Duplodnaviria</taxon>
        <taxon>Heunggongvirae</taxon>
        <taxon>Uroviricota</taxon>
        <taxon>Caudoviricetes</taxon>
        <taxon>Schitoviridae</taxon>
        <taxon>Fuhrmanvirinae</taxon>
        <taxon>Stoningtonvirus</taxon>
        <taxon>Stoningtonvirus VBP47</taxon>
    </lineage>
</organism>
<dbReference type="KEGG" id="vg:15013149"/>
<dbReference type="EMBL" id="HQ634196">
    <property type="protein sequence ID" value="AGH57155.1"/>
    <property type="molecule type" value="Genomic_DNA"/>
</dbReference>
<dbReference type="RefSeq" id="YP_007676506.1">
    <property type="nucleotide sequence ID" value="NC_020868.1"/>
</dbReference>